<reference evidence="1" key="1">
    <citation type="journal article" date="2020" name="mSystems">
        <title>Genome- and Community-Level Interaction Insights into Carbon Utilization and Element Cycling Functions of Hydrothermarchaeota in Hydrothermal Sediment.</title>
        <authorList>
            <person name="Zhou Z."/>
            <person name="Liu Y."/>
            <person name="Xu W."/>
            <person name="Pan J."/>
            <person name="Luo Z.H."/>
            <person name="Li M."/>
        </authorList>
    </citation>
    <scope>NUCLEOTIDE SEQUENCE [LARGE SCALE GENOMIC DNA]</scope>
    <source>
        <strain evidence="1">SpSt-479</strain>
    </source>
</reference>
<evidence type="ECO:0000313" key="1">
    <source>
        <dbReference type="EMBL" id="HFI89944.1"/>
    </source>
</evidence>
<proteinExistence type="predicted"/>
<protein>
    <submittedName>
        <fullName evidence="1">Uncharacterized protein</fullName>
    </submittedName>
</protein>
<gene>
    <name evidence="1" type="ORF">ENS31_00270</name>
</gene>
<dbReference type="AlphaFoldDB" id="A0A7V3E682"/>
<name>A0A7V3E682_9BACT</name>
<dbReference type="InterPro" id="IPR054207">
    <property type="entry name" value="DUF6913"/>
</dbReference>
<sequence length="176" mass="20364">MFEAIKKKIAELIIAGKLKHRSNPELSFSSALKKSFTFLVLMPADEKDYRESFHILDYLESQGKTLTILTNDFRVSLLPAKYRNKAIGFAITEVSKFNLPSHRLNEKLQEKLFDVVIDLNREENLFYSCIANIAKSKIRVGFKKRKADLYYNFLVDGSDNDSAKSYNNFLNCIKMF</sequence>
<dbReference type="Pfam" id="PF21857">
    <property type="entry name" value="DUF6913"/>
    <property type="match status" value="1"/>
</dbReference>
<accession>A0A7V3E682</accession>
<dbReference type="EMBL" id="DSUJ01000002">
    <property type="protein sequence ID" value="HFI89944.1"/>
    <property type="molecule type" value="Genomic_DNA"/>
</dbReference>
<comment type="caution">
    <text evidence="1">The sequence shown here is derived from an EMBL/GenBank/DDBJ whole genome shotgun (WGS) entry which is preliminary data.</text>
</comment>
<organism evidence="1">
    <name type="scientific">Ignavibacterium album</name>
    <dbReference type="NCBI Taxonomy" id="591197"/>
    <lineage>
        <taxon>Bacteria</taxon>
        <taxon>Pseudomonadati</taxon>
        <taxon>Ignavibacteriota</taxon>
        <taxon>Ignavibacteria</taxon>
        <taxon>Ignavibacteriales</taxon>
        <taxon>Ignavibacteriaceae</taxon>
        <taxon>Ignavibacterium</taxon>
    </lineage>
</organism>
<dbReference type="RefSeq" id="WP_304144418.1">
    <property type="nucleotide sequence ID" value="NZ_JAOAIE010000039.1"/>
</dbReference>